<dbReference type="GO" id="GO:0045842">
    <property type="term" value="P:positive regulation of mitotic metaphase/anaphase transition"/>
    <property type="evidence" value="ECO:0007669"/>
    <property type="project" value="TreeGrafter"/>
</dbReference>
<dbReference type="Proteomes" id="UP000606974">
    <property type="component" value="Unassembled WGS sequence"/>
</dbReference>
<evidence type="ECO:0000256" key="6">
    <source>
        <dbReference type="ARBA" id="ARBA00023306"/>
    </source>
</evidence>
<protein>
    <recommendedName>
        <fullName evidence="2">Anaphase-promoting complex subunit 5</fullName>
    </recommendedName>
    <alternativeName>
        <fullName evidence="7">Cyclosome subunit 5</fullName>
    </alternativeName>
</protein>
<keyword evidence="4" id="KW-0498">Mitosis</keyword>
<dbReference type="PANTHER" id="PTHR12830:SF9">
    <property type="entry name" value="ANAPHASE-PROMOTING COMPLEX SUBUNIT 5"/>
    <property type="match status" value="1"/>
</dbReference>
<dbReference type="PANTHER" id="PTHR12830">
    <property type="entry name" value="ANAPHASE-PROMOTING COMPLEX SUBUNIT 5"/>
    <property type="match status" value="1"/>
</dbReference>
<sequence length="763" mass="85653">MSRYLTPPKVALLSLALIYAEGVVPTPATVPVLSFLVSHILPDAPRSSHAPSSDTSYGIKLDNFESALSSIPSAIPGRTIWDLFLKKLWSIDCSHALDQLTSNALTVISKSRDQVQRERDEGLLPEPFGRISRTSPLGAFIRRAHLEYTRLHFSDAAALWQRFMLYRRPTKQAFEKKNPLYGRNSLDVNLSDLQLDSSHPIAQIMYGNPEDEGDVEEEFLSTHDVERLMEFHVSELQRFGGRLPDDMRSKLRQMSVSGTPLPSLGHYLKFLDCWRAGDYASAFDNLHWYFDYTMQSRDRTFYQYALLNLAILQADFGCHSEAIPAMQEAISTARENKDVTCLNFCMSWLYHFGKAFPAEMKEIKESGMLGSENEALAFLKTRAKDADMWNLLSTTLLSEAKLGLQNGESIATAFETIAKSAHLNVIKGVTSVQGPTLLMRSSVYGRTGLAHLAWSGGDIFLDCYADEAPAEDVLKSTCRMANFLVQKGRYNKAMEMLENVDESILRVLKYRQYRTFCAGMLQLRRSLHHDDLTTSSHLLTQLSSQGAPDVELSFAFSLLEIDFHTHHKSYDKALDLVETLAKSSHEESTDIIAQIKLLNIKARLLALCGHPHQGFSITVRAASMAHRARILTCLWESAVILSNILLHLHDFSAASQLLEAVVPQVLECEDCDLAARTYSALVDAHMGLAGEAKSARRKEGLNKAVEYLDCAFEEFRRIEDARGQGEMLAKKATVMRLCGDYGLANDMASRYLDLKKEYEKMRA</sequence>
<dbReference type="InterPro" id="IPR026000">
    <property type="entry name" value="Apc5_dom"/>
</dbReference>
<reference evidence="11" key="1">
    <citation type="submission" date="2020-02" db="EMBL/GenBank/DDBJ databases">
        <authorList>
            <person name="Palmer J.M."/>
        </authorList>
    </citation>
    <scope>NUCLEOTIDE SEQUENCE</scope>
    <source>
        <strain evidence="11">EPUS1.4</strain>
        <tissue evidence="11">Thallus</tissue>
    </source>
</reference>
<dbReference type="EMBL" id="JAACFV010000172">
    <property type="protein sequence ID" value="KAF7503549.1"/>
    <property type="molecule type" value="Genomic_DNA"/>
</dbReference>
<evidence type="ECO:0000256" key="2">
    <source>
        <dbReference type="ARBA" id="ARBA00016066"/>
    </source>
</evidence>
<keyword evidence="3" id="KW-0132">Cell division</keyword>
<dbReference type="Gene3D" id="1.25.40.10">
    <property type="entry name" value="Tetratricopeptide repeat domain"/>
    <property type="match status" value="1"/>
</dbReference>
<dbReference type="InterPro" id="IPR011990">
    <property type="entry name" value="TPR-like_helical_dom_sf"/>
</dbReference>
<evidence type="ECO:0000313" key="12">
    <source>
        <dbReference type="Proteomes" id="UP000606974"/>
    </source>
</evidence>
<feature type="signal peptide" evidence="9">
    <location>
        <begin position="1"/>
        <end position="22"/>
    </location>
</feature>
<evidence type="ECO:0000256" key="8">
    <source>
        <dbReference type="ARBA" id="ARBA00045696"/>
    </source>
</evidence>
<keyword evidence="9" id="KW-0732">Signal</keyword>
<feature type="domain" description="Anaphase-promoting complex subunit 5" evidence="10">
    <location>
        <begin position="266"/>
        <end position="355"/>
    </location>
</feature>
<keyword evidence="5" id="KW-0833">Ubl conjugation pathway</keyword>
<evidence type="ECO:0000256" key="4">
    <source>
        <dbReference type="ARBA" id="ARBA00022776"/>
    </source>
</evidence>
<evidence type="ECO:0000259" key="10">
    <source>
        <dbReference type="Pfam" id="PF12862"/>
    </source>
</evidence>
<evidence type="ECO:0000256" key="5">
    <source>
        <dbReference type="ARBA" id="ARBA00022786"/>
    </source>
</evidence>
<dbReference type="OrthoDB" id="2504561at2759"/>
<dbReference type="GO" id="GO:0051301">
    <property type="term" value="P:cell division"/>
    <property type="evidence" value="ECO:0007669"/>
    <property type="project" value="UniProtKB-KW"/>
</dbReference>
<keyword evidence="6" id="KW-0131">Cell cycle</keyword>
<dbReference type="GO" id="GO:0005680">
    <property type="term" value="C:anaphase-promoting complex"/>
    <property type="evidence" value="ECO:0007669"/>
    <property type="project" value="InterPro"/>
</dbReference>
<dbReference type="UniPathway" id="UPA00143"/>
<comment type="function">
    <text evidence="8">Component of the anaphase promoting complex/cyclosome (APC/C), a cell cycle-regulated E3 ubiquitin ligase that controls progression through mitosis and the G1 phase of the cell cycle. The APC/C complex acts by mediating ubiquitination and subsequent degradation of target proteins: it mainly mediates the formation of 'Lys-11'-linked polyubiquitin chains and, to a lower extent, the formation of 'Lys-48'- and 'Lys-63'-linked polyubiquitin chains. The APC/C complex catalyzes assembly of branched 'Lys-11'-/'Lys-48'-linked branched ubiquitin chains on target proteins.</text>
</comment>
<dbReference type="SUPFAM" id="SSF48452">
    <property type="entry name" value="TPR-like"/>
    <property type="match status" value="2"/>
</dbReference>
<dbReference type="InterPro" id="IPR037679">
    <property type="entry name" value="Apc5"/>
</dbReference>
<evidence type="ECO:0000256" key="1">
    <source>
        <dbReference type="ARBA" id="ARBA00007450"/>
    </source>
</evidence>
<keyword evidence="12" id="KW-1185">Reference proteome</keyword>
<evidence type="ECO:0000256" key="7">
    <source>
        <dbReference type="ARBA" id="ARBA00031069"/>
    </source>
</evidence>
<feature type="chain" id="PRO_5034165757" description="Anaphase-promoting complex subunit 5" evidence="9">
    <location>
        <begin position="23"/>
        <end position="763"/>
    </location>
</feature>
<dbReference type="AlphaFoldDB" id="A0A8H7A8W2"/>
<evidence type="ECO:0000256" key="3">
    <source>
        <dbReference type="ARBA" id="ARBA00022618"/>
    </source>
</evidence>
<dbReference type="GO" id="GO:0070979">
    <property type="term" value="P:protein K11-linked ubiquitination"/>
    <property type="evidence" value="ECO:0007669"/>
    <property type="project" value="TreeGrafter"/>
</dbReference>
<evidence type="ECO:0000256" key="9">
    <source>
        <dbReference type="SAM" id="SignalP"/>
    </source>
</evidence>
<comment type="similarity">
    <text evidence="1">Belongs to the APC5 family.</text>
</comment>
<dbReference type="GO" id="GO:0031145">
    <property type="term" value="P:anaphase-promoting complex-dependent catabolic process"/>
    <property type="evidence" value="ECO:0007669"/>
    <property type="project" value="TreeGrafter"/>
</dbReference>
<organism evidence="11 12">
    <name type="scientific">Endocarpon pusillum</name>
    <dbReference type="NCBI Taxonomy" id="364733"/>
    <lineage>
        <taxon>Eukaryota</taxon>
        <taxon>Fungi</taxon>
        <taxon>Dikarya</taxon>
        <taxon>Ascomycota</taxon>
        <taxon>Pezizomycotina</taxon>
        <taxon>Eurotiomycetes</taxon>
        <taxon>Chaetothyriomycetidae</taxon>
        <taxon>Verrucariales</taxon>
        <taxon>Verrucariaceae</taxon>
        <taxon>Endocarpon</taxon>
    </lineage>
</organism>
<comment type="caution">
    <text evidence="11">The sequence shown here is derived from an EMBL/GenBank/DDBJ whole genome shotgun (WGS) entry which is preliminary data.</text>
</comment>
<evidence type="ECO:0000313" key="11">
    <source>
        <dbReference type="EMBL" id="KAF7503549.1"/>
    </source>
</evidence>
<accession>A0A8H7A8W2</accession>
<dbReference type="Pfam" id="PF12862">
    <property type="entry name" value="ANAPC5"/>
    <property type="match status" value="1"/>
</dbReference>
<gene>
    <name evidence="11" type="ORF">GJ744_003622</name>
</gene>
<proteinExistence type="inferred from homology"/>
<name>A0A8H7A8W2_9EURO</name>